<reference evidence="8" key="1">
    <citation type="submission" date="2013-04" db="EMBL/GenBank/DDBJ databases">
        <title>The Genome Sequence of Fonticula alba ATCC 38817.</title>
        <authorList>
            <consortium name="The Broad Institute Genomics Platform"/>
            <person name="Russ C."/>
            <person name="Cuomo C."/>
            <person name="Burger G."/>
            <person name="Gray M.W."/>
            <person name="Holland P.W.H."/>
            <person name="King N."/>
            <person name="Lang F.B.F."/>
            <person name="Roger A.J."/>
            <person name="Ruiz-Trillo I."/>
            <person name="Brown M."/>
            <person name="Walker B."/>
            <person name="Young S."/>
            <person name="Zeng Q."/>
            <person name="Gargeya S."/>
            <person name="Fitzgerald M."/>
            <person name="Haas B."/>
            <person name="Abouelleil A."/>
            <person name="Allen A.W."/>
            <person name="Alvarado L."/>
            <person name="Arachchi H.M."/>
            <person name="Berlin A.M."/>
            <person name="Chapman S.B."/>
            <person name="Gainer-Dewar J."/>
            <person name="Goldberg J."/>
            <person name="Griggs A."/>
            <person name="Gujja S."/>
            <person name="Hansen M."/>
            <person name="Howarth C."/>
            <person name="Imamovic A."/>
            <person name="Ireland A."/>
            <person name="Larimer J."/>
            <person name="McCowan C."/>
            <person name="Murphy C."/>
            <person name="Pearson M."/>
            <person name="Poon T.W."/>
            <person name="Priest M."/>
            <person name="Roberts A."/>
            <person name="Saif S."/>
            <person name="Shea T."/>
            <person name="Sisk P."/>
            <person name="Sykes S."/>
            <person name="Wortman J."/>
            <person name="Nusbaum C."/>
            <person name="Birren B."/>
        </authorList>
    </citation>
    <scope>NUCLEOTIDE SEQUENCE [LARGE SCALE GENOMIC DNA]</scope>
    <source>
        <strain evidence="8">ATCC 38817</strain>
    </source>
</reference>
<evidence type="ECO:0000256" key="1">
    <source>
        <dbReference type="ARBA" id="ARBA00007637"/>
    </source>
</evidence>
<dbReference type="GO" id="GO:0008743">
    <property type="term" value="F:L-threonine 3-dehydrogenase activity"/>
    <property type="evidence" value="ECO:0007669"/>
    <property type="project" value="UniProtKB-EC"/>
</dbReference>
<dbReference type="eggNOG" id="KOG2774">
    <property type="taxonomic scope" value="Eukaryota"/>
</dbReference>
<dbReference type="PANTHER" id="PTHR42687:SF1">
    <property type="entry name" value="L-THREONINE 3-DEHYDROGENASE, MITOCHONDRIAL"/>
    <property type="match status" value="1"/>
</dbReference>
<dbReference type="PANTHER" id="PTHR42687">
    <property type="entry name" value="L-THREONINE 3-DEHYDROGENASE"/>
    <property type="match status" value="1"/>
</dbReference>
<comment type="catalytic activity">
    <reaction evidence="2">
        <text>L-threonine + NAD(+) = (2S)-2-amino-3-oxobutanoate + NADH + H(+)</text>
        <dbReference type="Rhea" id="RHEA:13161"/>
        <dbReference type="ChEBI" id="CHEBI:15378"/>
        <dbReference type="ChEBI" id="CHEBI:57540"/>
        <dbReference type="ChEBI" id="CHEBI:57926"/>
        <dbReference type="ChEBI" id="CHEBI:57945"/>
        <dbReference type="ChEBI" id="CHEBI:78948"/>
        <dbReference type="EC" id="1.1.1.103"/>
    </reaction>
</comment>
<dbReference type="GeneID" id="20529526"/>
<comment type="pathway">
    <text evidence="4">Amino-acid degradation; L-threonine degradation via oxydo-reductase pathway; glycine from L-threonine: step 1/2.</text>
</comment>
<dbReference type="InterPro" id="IPR036291">
    <property type="entry name" value="NAD(P)-bd_dom_sf"/>
</dbReference>
<dbReference type="OrthoDB" id="331544at2759"/>
<accession>A0A058Z2L7</accession>
<evidence type="ECO:0000259" key="7">
    <source>
        <dbReference type="Pfam" id="PF01370"/>
    </source>
</evidence>
<dbReference type="GO" id="GO:0006567">
    <property type="term" value="P:L-threonine catabolic process"/>
    <property type="evidence" value="ECO:0007669"/>
    <property type="project" value="TreeGrafter"/>
</dbReference>
<dbReference type="Pfam" id="PF01370">
    <property type="entry name" value="Epimerase"/>
    <property type="match status" value="1"/>
</dbReference>
<dbReference type="EC" id="1.1.1.103" evidence="5"/>
<name>A0A058Z2L7_FONAL</name>
<dbReference type="FunFam" id="3.40.50.720:FF:000077">
    <property type="entry name" value="L-threonine 3-dehydrogenase, mitochondrial"/>
    <property type="match status" value="1"/>
</dbReference>
<comment type="similarity">
    <text evidence="1">Belongs to the NAD(P)-dependent epimerase/dehydratase family.</text>
</comment>
<protein>
    <recommendedName>
        <fullName evidence="6">L-threonine 3-dehydrogenase, mitochondrial</fullName>
        <ecNumber evidence="5">1.1.1.103</ecNumber>
    </recommendedName>
</protein>
<evidence type="ECO:0000313" key="8">
    <source>
        <dbReference type="EMBL" id="KCV68509.1"/>
    </source>
</evidence>
<evidence type="ECO:0000256" key="5">
    <source>
        <dbReference type="ARBA" id="ARBA00066604"/>
    </source>
</evidence>
<gene>
    <name evidence="8" type="ORF">H696_04801</name>
</gene>
<evidence type="ECO:0000256" key="4">
    <source>
        <dbReference type="ARBA" id="ARBA00060557"/>
    </source>
</evidence>
<keyword evidence="9" id="KW-1185">Reference proteome</keyword>
<evidence type="ECO:0000313" key="9">
    <source>
        <dbReference type="Proteomes" id="UP000030693"/>
    </source>
</evidence>
<proteinExistence type="inferred from homology"/>
<dbReference type="STRING" id="691883.A0A058Z2L7"/>
<organism evidence="8">
    <name type="scientific">Fonticula alba</name>
    <name type="common">Slime mold</name>
    <dbReference type="NCBI Taxonomy" id="691883"/>
    <lineage>
        <taxon>Eukaryota</taxon>
        <taxon>Rotosphaerida</taxon>
        <taxon>Fonticulaceae</taxon>
        <taxon>Fonticula</taxon>
    </lineage>
</organism>
<dbReference type="InterPro" id="IPR001509">
    <property type="entry name" value="Epimerase_deHydtase"/>
</dbReference>
<evidence type="ECO:0000256" key="3">
    <source>
        <dbReference type="ARBA" id="ARBA00059023"/>
    </source>
</evidence>
<evidence type="ECO:0000256" key="6">
    <source>
        <dbReference type="ARBA" id="ARBA00069940"/>
    </source>
</evidence>
<dbReference type="RefSeq" id="XP_009496941.1">
    <property type="nucleotide sequence ID" value="XM_009498666.1"/>
</dbReference>
<comment type="function">
    <text evidence="3">Catalyzes the NAD(+)-dependent oxidation of L-threonine to 2-amino-3-ketobutyrate, mediating L-threonine catabolism.</text>
</comment>
<dbReference type="EMBL" id="KB932208">
    <property type="protein sequence ID" value="KCV68509.1"/>
    <property type="molecule type" value="Genomic_DNA"/>
</dbReference>
<dbReference type="Proteomes" id="UP000030693">
    <property type="component" value="Unassembled WGS sequence"/>
</dbReference>
<feature type="domain" description="NAD-dependent epimerase/dehydratase" evidence="7">
    <location>
        <begin position="41"/>
        <end position="283"/>
    </location>
</feature>
<dbReference type="AlphaFoldDB" id="A0A058Z2L7"/>
<evidence type="ECO:0000256" key="2">
    <source>
        <dbReference type="ARBA" id="ARBA00050613"/>
    </source>
</evidence>
<sequence>MLTQTLLRPRLMSALAAGPRLAAAAAYSTATATGDLAPRKVLITGSLGQLGAVLASCFRGHFGAENVITSDIRRPAAGGGEVALAAANDGPFVFLDVRDRASVEKVVVENKVDTIIHLSALLSAIGEREPQRALDVNINGLHNILEIARVHNASVFCPSTIGAFGPSTPVDQTPDLTIMRPTTIYGISKVHMELLGEYYANRYGVDFRSVRYPGIISADEPGGGTTDYAIDIFHHALKTGTYNCFLHENTRLPMMYIDDCIEGTFKFITAPREKLTQSTYNMGAIDFTPAELTSSMQRHMPNLSVSYSPDFRQKIADSWPNSLDDSSARKDWGWDPKFDLDSMVDVMFKNLKK</sequence>
<dbReference type="SUPFAM" id="SSF51735">
    <property type="entry name" value="NAD(P)-binding Rossmann-fold domains"/>
    <property type="match status" value="1"/>
</dbReference>
<dbReference type="Gene3D" id="3.40.50.720">
    <property type="entry name" value="NAD(P)-binding Rossmann-like Domain"/>
    <property type="match status" value="1"/>
</dbReference>
<dbReference type="OMA" id="HWHASPR"/>
<dbReference type="InterPro" id="IPR051225">
    <property type="entry name" value="NAD(P)_epim/dehydratase"/>
</dbReference>